<proteinExistence type="predicted"/>
<organism evidence="2 3">
    <name type="scientific">Aeoliella mucimassa</name>
    <dbReference type="NCBI Taxonomy" id="2527972"/>
    <lineage>
        <taxon>Bacteria</taxon>
        <taxon>Pseudomonadati</taxon>
        <taxon>Planctomycetota</taxon>
        <taxon>Planctomycetia</taxon>
        <taxon>Pirellulales</taxon>
        <taxon>Lacipirellulaceae</taxon>
        <taxon>Aeoliella</taxon>
    </lineage>
</organism>
<dbReference type="OrthoDB" id="9811998at2"/>
<dbReference type="EMBL" id="CP036278">
    <property type="protein sequence ID" value="QDU55142.1"/>
    <property type="molecule type" value="Genomic_DNA"/>
</dbReference>
<protein>
    <recommendedName>
        <fullName evidence="4">DUF420 domain-containing protein</fullName>
    </recommendedName>
</protein>
<sequence>MSPHPIVHVNASLNLLATVLLIVGFLLIKRRKEQAHKWAMLAAFGASIVFLGCYLYYHLVLNLQTPFGGDGLVKFLYLTILLSHIALAMNVPFLAVWTIYLGLRAHGDWLPTQVKLASEAEQSEYMQRMRILHRWWAKITFPVWMYVSVTGVVVYVMLYHLWPPEVF</sequence>
<dbReference type="Proteomes" id="UP000315750">
    <property type="component" value="Chromosome"/>
</dbReference>
<feature type="transmembrane region" description="Helical" evidence="1">
    <location>
        <begin position="6"/>
        <end position="27"/>
    </location>
</feature>
<accession>A0A518AK81</accession>
<dbReference type="PANTHER" id="PTHR37692:SF1">
    <property type="entry name" value="DUF420 DOMAIN-CONTAINING PROTEIN"/>
    <property type="match status" value="1"/>
</dbReference>
<feature type="transmembrane region" description="Helical" evidence="1">
    <location>
        <begin position="135"/>
        <end position="162"/>
    </location>
</feature>
<keyword evidence="1" id="KW-1133">Transmembrane helix</keyword>
<keyword evidence="3" id="KW-1185">Reference proteome</keyword>
<evidence type="ECO:0000313" key="2">
    <source>
        <dbReference type="EMBL" id="QDU55142.1"/>
    </source>
</evidence>
<reference evidence="2 3" key="1">
    <citation type="submission" date="2019-02" db="EMBL/GenBank/DDBJ databases">
        <title>Deep-cultivation of Planctomycetes and their phenomic and genomic characterization uncovers novel biology.</title>
        <authorList>
            <person name="Wiegand S."/>
            <person name="Jogler M."/>
            <person name="Boedeker C."/>
            <person name="Pinto D."/>
            <person name="Vollmers J."/>
            <person name="Rivas-Marin E."/>
            <person name="Kohn T."/>
            <person name="Peeters S.H."/>
            <person name="Heuer A."/>
            <person name="Rast P."/>
            <person name="Oberbeckmann S."/>
            <person name="Bunk B."/>
            <person name="Jeske O."/>
            <person name="Meyerdierks A."/>
            <person name="Storesund J.E."/>
            <person name="Kallscheuer N."/>
            <person name="Luecker S."/>
            <person name="Lage O.M."/>
            <person name="Pohl T."/>
            <person name="Merkel B.J."/>
            <person name="Hornburger P."/>
            <person name="Mueller R.-W."/>
            <person name="Bruemmer F."/>
            <person name="Labrenz M."/>
            <person name="Spormann A.M."/>
            <person name="Op den Camp H."/>
            <person name="Overmann J."/>
            <person name="Amann R."/>
            <person name="Jetten M.S.M."/>
            <person name="Mascher T."/>
            <person name="Medema M.H."/>
            <person name="Devos D.P."/>
            <person name="Kaster A.-K."/>
            <person name="Ovreas L."/>
            <person name="Rohde M."/>
            <person name="Galperin M.Y."/>
            <person name="Jogler C."/>
        </authorList>
    </citation>
    <scope>NUCLEOTIDE SEQUENCE [LARGE SCALE GENOMIC DNA]</scope>
    <source>
        <strain evidence="2 3">Pan181</strain>
    </source>
</reference>
<evidence type="ECO:0008006" key="4">
    <source>
        <dbReference type="Google" id="ProtNLM"/>
    </source>
</evidence>
<dbReference type="InterPro" id="IPR007352">
    <property type="entry name" value="DUF420"/>
</dbReference>
<dbReference type="PANTHER" id="PTHR37692">
    <property type="entry name" value="HYPOTHETICAL MEMBRANE SPANNING PROTEIN"/>
    <property type="match status" value="1"/>
</dbReference>
<name>A0A518AK81_9BACT</name>
<dbReference type="AlphaFoldDB" id="A0A518AK81"/>
<keyword evidence="1" id="KW-0812">Transmembrane</keyword>
<dbReference type="KEGG" id="amuc:Pan181_13280"/>
<gene>
    <name evidence="2" type="ORF">Pan181_13280</name>
</gene>
<dbReference type="Pfam" id="PF04238">
    <property type="entry name" value="DUF420"/>
    <property type="match status" value="1"/>
</dbReference>
<keyword evidence="1" id="KW-0472">Membrane</keyword>
<dbReference type="RefSeq" id="WP_145246036.1">
    <property type="nucleotide sequence ID" value="NZ_CP036278.1"/>
</dbReference>
<feature type="transmembrane region" description="Helical" evidence="1">
    <location>
        <begin position="77"/>
        <end position="103"/>
    </location>
</feature>
<evidence type="ECO:0000313" key="3">
    <source>
        <dbReference type="Proteomes" id="UP000315750"/>
    </source>
</evidence>
<evidence type="ECO:0000256" key="1">
    <source>
        <dbReference type="SAM" id="Phobius"/>
    </source>
</evidence>
<feature type="transmembrane region" description="Helical" evidence="1">
    <location>
        <begin position="39"/>
        <end position="57"/>
    </location>
</feature>